<dbReference type="Gene3D" id="3.10.180.10">
    <property type="entry name" value="2,3-Dihydroxybiphenyl 1,2-Dioxygenase, domain 1"/>
    <property type="match status" value="1"/>
</dbReference>
<dbReference type="CDD" id="cd06588">
    <property type="entry name" value="PhnB_like"/>
    <property type="match status" value="1"/>
</dbReference>
<keyword evidence="2" id="KW-0489">Methyltransferase</keyword>
<evidence type="ECO:0000313" key="3">
    <source>
        <dbReference type="Proteomes" id="UP000025061"/>
    </source>
</evidence>
<dbReference type="PANTHER" id="PTHR33990:SF2">
    <property type="entry name" value="PHNB-LIKE DOMAIN-CONTAINING PROTEIN"/>
    <property type="match status" value="1"/>
</dbReference>
<evidence type="ECO:0000259" key="1">
    <source>
        <dbReference type="Pfam" id="PF06983"/>
    </source>
</evidence>
<reference evidence="2 3" key="1">
    <citation type="submission" date="2013-04" db="EMBL/GenBank/DDBJ databases">
        <title>Hyphomonas hirschiana VP5 Genome Sequencing.</title>
        <authorList>
            <person name="Lai Q."/>
            <person name="Shao Z."/>
        </authorList>
    </citation>
    <scope>NUCLEOTIDE SEQUENCE [LARGE SCALE GENOMIC DNA]</scope>
    <source>
        <strain evidence="2 3">VP5</strain>
    </source>
</reference>
<keyword evidence="2" id="KW-0808">Transferase</keyword>
<dbReference type="SUPFAM" id="SSF54593">
    <property type="entry name" value="Glyoxalase/Bleomycin resistance protein/Dihydroxybiphenyl dioxygenase"/>
    <property type="match status" value="1"/>
</dbReference>
<accession>A0A059FZA7</accession>
<organism evidence="2 3">
    <name type="scientific">Hyphomonas hirschiana VP5</name>
    <dbReference type="NCBI Taxonomy" id="1280951"/>
    <lineage>
        <taxon>Bacteria</taxon>
        <taxon>Pseudomonadati</taxon>
        <taxon>Pseudomonadota</taxon>
        <taxon>Alphaproteobacteria</taxon>
        <taxon>Hyphomonadales</taxon>
        <taxon>Hyphomonadaceae</taxon>
        <taxon>Hyphomonas</taxon>
    </lineage>
</organism>
<comment type="caution">
    <text evidence="2">The sequence shown here is derived from an EMBL/GenBank/DDBJ whole genome shotgun (WGS) entry which is preliminary data.</text>
</comment>
<dbReference type="InterPro" id="IPR028973">
    <property type="entry name" value="PhnB-like"/>
</dbReference>
<keyword evidence="2" id="KW-0830">Ubiquinone</keyword>
<dbReference type="GO" id="GO:0032259">
    <property type="term" value="P:methylation"/>
    <property type="evidence" value="ECO:0007669"/>
    <property type="project" value="UniProtKB-KW"/>
</dbReference>
<dbReference type="RefSeq" id="WP_011646039.1">
    <property type="nucleotide sequence ID" value="NZ_ARYI01000001.1"/>
</dbReference>
<sequence>MSGLEKKVRTCLWFQKGGVKAAEFYVTLLPDSRIDAVFEHGNADDPMVVEFTLGGAPMMILTGGDMYKLTPAASISVLTKDQAETDKLWAALLEGGGQESMCGWLEDRYGVAWQIVPEILPRLICDEDQAAGRRAQQAMMQMRKIDIAAIKAAFAGEAVQ</sequence>
<name>A0A059FZA7_9PROT</name>
<protein>
    <submittedName>
        <fullName evidence="2">3-demethylubiquinone-9 3-methyltransferase</fullName>
    </submittedName>
</protein>
<keyword evidence="3" id="KW-1185">Reference proteome</keyword>
<dbReference type="InterPro" id="IPR009725">
    <property type="entry name" value="3_dmu_93_MTrfase"/>
</dbReference>
<dbReference type="Proteomes" id="UP000025061">
    <property type="component" value="Unassembled WGS sequence"/>
</dbReference>
<feature type="domain" description="PhnB-like" evidence="1">
    <location>
        <begin position="7"/>
        <end position="116"/>
    </location>
</feature>
<dbReference type="AlphaFoldDB" id="A0A059FZA7"/>
<dbReference type="PATRIC" id="fig|1280951.3.peg.39"/>
<dbReference type="PANTHER" id="PTHR33990">
    <property type="entry name" value="PROTEIN YJDN-RELATED"/>
    <property type="match status" value="1"/>
</dbReference>
<dbReference type="InterPro" id="IPR029068">
    <property type="entry name" value="Glyas_Bleomycin-R_OHBP_Dase"/>
</dbReference>
<evidence type="ECO:0000313" key="2">
    <source>
        <dbReference type="EMBL" id="KCZ96052.1"/>
    </source>
</evidence>
<dbReference type="EMBL" id="ARYI01000001">
    <property type="protein sequence ID" value="KCZ96052.1"/>
    <property type="molecule type" value="Genomic_DNA"/>
</dbReference>
<gene>
    <name evidence="2" type="ORF">HHI_00195</name>
</gene>
<dbReference type="OrthoDB" id="9806473at2"/>
<dbReference type="Pfam" id="PF06983">
    <property type="entry name" value="3-dmu-9_3-mt"/>
    <property type="match status" value="1"/>
</dbReference>
<dbReference type="GO" id="GO:0008168">
    <property type="term" value="F:methyltransferase activity"/>
    <property type="evidence" value="ECO:0007669"/>
    <property type="project" value="UniProtKB-KW"/>
</dbReference>
<proteinExistence type="predicted"/>
<dbReference type="PIRSF" id="PIRSF021700">
    <property type="entry name" value="3_dmu_93_MTrfase"/>
    <property type="match status" value="1"/>
</dbReference>